<evidence type="ECO:0000256" key="3">
    <source>
        <dbReference type="SAM" id="SignalP"/>
    </source>
</evidence>
<sequence length="648" mass="70498" precursor="true">MLRTFFSLSLLTLFAFTTASFAESPGEQKLHELLQRDVVVIPLWPEGAVPNQPSDKTTAESIENSKNGKPAIANVAAPSVILVPPPEGVQATGTTIVFAPGGGYGRLSLPNAVDVCNWAGAVGAHCAVLKYRVPRAADDPGHQIPLADAQRAVRLLRSDAHEFGLDADKIIMVGSSAGGHLAFNLANNHDQPTYKPLDAADRQSARPDAALLLYPAYLTQPTASLNADPHLHLDRLSPERTPPIFMTVTRPDKFTWGAVNTMLQLRQSEVPAELHVYPEGGHGGCLDKYPLMEFIRPAARFLKDQSLFTEAMEQESNALLDRLESTFLATVIGKPQSTKSDPPKRPALANDSEWTAGDEKLAALRTPPPEVIALWPGDGKRKDDPAIELVEELPQRPDGLVRITNVSRPTMHVWRPEQPDGRAVIIFPGGAYNALAAQHEGTDIARWLNGLGITAFVTKYRVPRRKDLDKHAVALQDAQRAIRLVRSRAGEFDIDPDQIGVLGFSAGGNLATLTVHQSDFESYPPADPIDQVDVAPNFAILIYPAYLTADGTGNGLDPLVKPLKSRDDYPPVYLAVAADDRFAPDSLHYLLHLHQTNVPGELHVYASGGHGKGLREIGGPFAQWTRSCARWLEDLKRGTTQVIVAENQ</sequence>
<feature type="region of interest" description="Disordered" evidence="2">
    <location>
        <begin position="334"/>
        <end position="353"/>
    </location>
</feature>
<keyword evidence="6" id="KW-1185">Reference proteome</keyword>
<dbReference type="AlphaFoldDB" id="A0A5B9MC75"/>
<accession>A0A5B9MC75</accession>
<dbReference type="Pfam" id="PF20434">
    <property type="entry name" value="BD-FAE"/>
    <property type="match status" value="2"/>
</dbReference>
<dbReference type="InterPro" id="IPR050300">
    <property type="entry name" value="GDXG_lipolytic_enzyme"/>
</dbReference>
<dbReference type="SUPFAM" id="SSF53474">
    <property type="entry name" value="alpha/beta-Hydrolases"/>
    <property type="match status" value="2"/>
</dbReference>
<dbReference type="PANTHER" id="PTHR48081:SF6">
    <property type="entry name" value="PEPTIDASE S9 PROLYL OLIGOPEPTIDASE CATALYTIC DOMAIN-CONTAINING PROTEIN"/>
    <property type="match status" value="1"/>
</dbReference>
<dbReference type="GO" id="GO:0046555">
    <property type="term" value="F:acetylxylan esterase activity"/>
    <property type="evidence" value="ECO:0007669"/>
    <property type="project" value="UniProtKB-EC"/>
</dbReference>
<feature type="domain" description="BD-FAE-like" evidence="4">
    <location>
        <begin position="422"/>
        <end position="518"/>
    </location>
</feature>
<keyword evidence="3" id="KW-0732">Signal</keyword>
<dbReference type="Proteomes" id="UP000321353">
    <property type="component" value="Chromosome"/>
</dbReference>
<evidence type="ECO:0000259" key="4">
    <source>
        <dbReference type="Pfam" id="PF20434"/>
    </source>
</evidence>
<dbReference type="InterPro" id="IPR049492">
    <property type="entry name" value="BD-FAE-like_dom"/>
</dbReference>
<keyword evidence="1 5" id="KW-0378">Hydrolase</keyword>
<feature type="chain" id="PRO_5022740538" evidence="3">
    <location>
        <begin position="23"/>
        <end position="648"/>
    </location>
</feature>
<evidence type="ECO:0000313" key="6">
    <source>
        <dbReference type="Proteomes" id="UP000321353"/>
    </source>
</evidence>
<dbReference type="InterPro" id="IPR029058">
    <property type="entry name" value="AB_hydrolase_fold"/>
</dbReference>
<gene>
    <name evidence="5" type="primary">axeA1_3</name>
    <name evidence="5" type="ORF">Mal15_21560</name>
</gene>
<dbReference type="Gene3D" id="3.40.50.1820">
    <property type="entry name" value="alpha/beta hydrolase"/>
    <property type="match status" value="2"/>
</dbReference>
<dbReference type="KEGG" id="smam:Mal15_21560"/>
<feature type="domain" description="BD-FAE-like" evidence="4">
    <location>
        <begin position="125"/>
        <end position="190"/>
    </location>
</feature>
<proteinExistence type="predicted"/>
<evidence type="ECO:0000313" key="5">
    <source>
        <dbReference type="EMBL" id="QEF98109.1"/>
    </source>
</evidence>
<name>A0A5B9MC75_9BACT</name>
<dbReference type="RefSeq" id="WP_167546716.1">
    <property type="nucleotide sequence ID" value="NZ_CP036264.1"/>
</dbReference>
<organism evidence="5 6">
    <name type="scientific">Stieleria maiorica</name>
    <dbReference type="NCBI Taxonomy" id="2795974"/>
    <lineage>
        <taxon>Bacteria</taxon>
        <taxon>Pseudomonadati</taxon>
        <taxon>Planctomycetota</taxon>
        <taxon>Planctomycetia</taxon>
        <taxon>Pirellulales</taxon>
        <taxon>Pirellulaceae</taxon>
        <taxon>Stieleria</taxon>
    </lineage>
</organism>
<reference evidence="5 6" key="1">
    <citation type="submission" date="2019-02" db="EMBL/GenBank/DDBJ databases">
        <title>Planctomycetal bacteria perform biofilm scaping via a novel small molecule.</title>
        <authorList>
            <person name="Jeske O."/>
            <person name="Boedeker C."/>
            <person name="Wiegand S."/>
            <person name="Breitling P."/>
            <person name="Kallscheuer N."/>
            <person name="Jogler M."/>
            <person name="Rohde M."/>
            <person name="Petersen J."/>
            <person name="Medema M.H."/>
            <person name="Surup F."/>
            <person name="Jogler C."/>
        </authorList>
    </citation>
    <scope>NUCLEOTIDE SEQUENCE [LARGE SCALE GENOMIC DNA]</scope>
    <source>
        <strain evidence="5 6">Mal15</strain>
    </source>
</reference>
<evidence type="ECO:0000256" key="2">
    <source>
        <dbReference type="SAM" id="MobiDB-lite"/>
    </source>
</evidence>
<dbReference type="PANTHER" id="PTHR48081">
    <property type="entry name" value="AB HYDROLASE SUPERFAMILY PROTEIN C4A8.06C"/>
    <property type="match status" value="1"/>
</dbReference>
<dbReference type="EMBL" id="CP036264">
    <property type="protein sequence ID" value="QEF98109.1"/>
    <property type="molecule type" value="Genomic_DNA"/>
</dbReference>
<dbReference type="EC" id="3.1.1.72" evidence="5"/>
<protein>
    <submittedName>
        <fullName evidence="5">Acetylxylan esterase</fullName>
        <ecNumber evidence="5">3.1.1.72</ecNumber>
    </submittedName>
</protein>
<feature type="signal peptide" evidence="3">
    <location>
        <begin position="1"/>
        <end position="22"/>
    </location>
</feature>
<evidence type="ECO:0000256" key="1">
    <source>
        <dbReference type="ARBA" id="ARBA00022801"/>
    </source>
</evidence>